<evidence type="ECO:0000256" key="1">
    <source>
        <dbReference type="SAM" id="MobiDB-lite"/>
    </source>
</evidence>
<gene>
    <name evidence="2" type="ORF">ARMGADRAFT_1027058</name>
</gene>
<feature type="compositionally biased region" description="Polar residues" evidence="1">
    <location>
        <begin position="104"/>
        <end position="115"/>
    </location>
</feature>
<feature type="compositionally biased region" description="Polar residues" evidence="1">
    <location>
        <begin position="72"/>
        <end position="82"/>
    </location>
</feature>
<feature type="region of interest" description="Disordered" evidence="1">
    <location>
        <begin position="1"/>
        <end position="170"/>
    </location>
</feature>
<reference evidence="3" key="1">
    <citation type="journal article" date="2017" name="Nat. Ecol. Evol.">
        <title>Genome expansion and lineage-specific genetic innovations in the forest pathogenic fungi Armillaria.</title>
        <authorList>
            <person name="Sipos G."/>
            <person name="Prasanna A.N."/>
            <person name="Walter M.C."/>
            <person name="O'Connor E."/>
            <person name="Balint B."/>
            <person name="Krizsan K."/>
            <person name="Kiss B."/>
            <person name="Hess J."/>
            <person name="Varga T."/>
            <person name="Slot J."/>
            <person name="Riley R."/>
            <person name="Boka B."/>
            <person name="Rigling D."/>
            <person name="Barry K."/>
            <person name="Lee J."/>
            <person name="Mihaltcheva S."/>
            <person name="LaButti K."/>
            <person name="Lipzen A."/>
            <person name="Waldron R."/>
            <person name="Moloney N.M."/>
            <person name="Sperisen C."/>
            <person name="Kredics L."/>
            <person name="Vagvoelgyi C."/>
            <person name="Patrignani A."/>
            <person name="Fitzpatrick D."/>
            <person name="Nagy I."/>
            <person name="Doyle S."/>
            <person name="Anderson J.B."/>
            <person name="Grigoriev I.V."/>
            <person name="Gueldener U."/>
            <person name="Muensterkoetter M."/>
            <person name="Nagy L.G."/>
        </authorList>
    </citation>
    <scope>NUCLEOTIDE SEQUENCE [LARGE SCALE GENOMIC DNA]</scope>
    <source>
        <strain evidence="3">Ar21-2</strain>
    </source>
</reference>
<protein>
    <submittedName>
        <fullName evidence="2">Uncharacterized protein</fullName>
    </submittedName>
</protein>
<dbReference type="EMBL" id="KZ293649">
    <property type="protein sequence ID" value="PBK97566.1"/>
    <property type="molecule type" value="Genomic_DNA"/>
</dbReference>
<feature type="compositionally biased region" description="Basic and acidic residues" evidence="1">
    <location>
        <begin position="134"/>
        <end position="166"/>
    </location>
</feature>
<sequence>MKKTIFTLDDPQSLLNSYYHDEESKPPQNQQGQNITPSWPPPFAYAPFGQPPPFGFMQAPPPAFYGGFPPQVMQTPGFSVSPITGPGPQVAHRRQSPPPGPGDTGTSRLSWTTESSRMDVDDTGMSSSNQSRATHQELDREMDQEDRKRRHAEEQDTEHACLHAEHAPIPPQVMEMQRRELDMAHPEMAGALRDQISMNIELL</sequence>
<keyword evidence="3" id="KW-1185">Reference proteome</keyword>
<accession>A0A2H3EDF9</accession>
<feature type="compositionally biased region" description="Polar residues" evidence="1">
    <location>
        <begin position="26"/>
        <end position="37"/>
    </location>
</feature>
<organism evidence="2 3">
    <name type="scientific">Armillaria gallica</name>
    <name type="common">Bulbous honey fungus</name>
    <name type="synonym">Armillaria bulbosa</name>
    <dbReference type="NCBI Taxonomy" id="47427"/>
    <lineage>
        <taxon>Eukaryota</taxon>
        <taxon>Fungi</taxon>
        <taxon>Dikarya</taxon>
        <taxon>Basidiomycota</taxon>
        <taxon>Agaricomycotina</taxon>
        <taxon>Agaricomycetes</taxon>
        <taxon>Agaricomycetidae</taxon>
        <taxon>Agaricales</taxon>
        <taxon>Marasmiineae</taxon>
        <taxon>Physalacriaceae</taxon>
        <taxon>Armillaria</taxon>
    </lineage>
</organism>
<evidence type="ECO:0000313" key="2">
    <source>
        <dbReference type="EMBL" id="PBK97566.1"/>
    </source>
</evidence>
<proteinExistence type="predicted"/>
<dbReference type="Proteomes" id="UP000217790">
    <property type="component" value="Unassembled WGS sequence"/>
</dbReference>
<name>A0A2H3EDF9_ARMGA</name>
<feature type="compositionally biased region" description="Pro residues" evidence="1">
    <location>
        <begin position="38"/>
        <end position="63"/>
    </location>
</feature>
<dbReference type="AlphaFoldDB" id="A0A2H3EDF9"/>
<dbReference type="InParanoid" id="A0A2H3EDF9"/>
<evidence type="ECO:0000313" key="3">
    <source>
        <dbReference type="Proteomes" id="UP000217790"/>
    </source>
</evidence>
<feature type="compositionally biased region" description="Polar residues" evidence="1">
    <location>
        <begin position="124"/>
        <end position="133"/>
    </location>
</feature>